<gene>
    <name evidence="1" type="ORF">METZ01_LOCUS215157</name>
</gene>
<reference evidence="1" key="1">
    <citation type="submission" date="2018-05" db="EMBL/GenBank/DDBJ databases">
        <authorList>
            <person name="Lanie J.A."/>
            <person name="Ng W.-L."/>
            <person name="Kazmierczak K.M."/>
            <person name="Andrzejewski T.M."/>
            <person name="Davidsen T.M."/>
            <person name="Wayne K.J."/>
            <person name="Tettelin H."/>
            <person name="Glass J.I."/>
            <person name="Rusch D."/>
            <person name="Podicherti R."/>
            <person name="Tsui H.-C.T."/>
            <person name="Winkler M.E."/>
        </authorList>
    </citation>
    <scope>NUCLEOTIDE SEQUENCE</scope>
</reference>
<protein>
    <submittedName>
        <fullName evidence="1">Uncharacterized protein</fullName>
    </submittedName>
</protein>
<evidence type="ECO:0000313" key="1">
    <source>
        <dbReference type="EMBL" id="SVB62303.1"/>
    </source>
</evidence>
<accession>A0A382FJB0</accession>
<dbReference type="AlphaFoldDB" id="A0A382FJB0"/>
<organism evidence="1">
    <name type="scientific">marine metagenome</name>
    <dbReference type="NCBI Taxonomy" id="408172"/>
    <lineage>
        <taxon>unclassified sequences</taxon>
        <taxon>metagenomes</taxon>
        <taxon>ecological metagenomes</taxon>
    </lineage>
</organism>
<proteinExistence type="predicted"/>
<sequence length="97" mass="11233">VLADQSEDSFLSWFRRKMHDLTLYSEILLDNTVFVYYNQIHNASAQNGGARVEKNRNWTSPIQVAGHRRSVVIASFTASHWPIALQWIVWADPVNYL</sequence>
<name>A0A382FJB0_9ZZZZ</name>
<feature type="non-terminal residue" evidence="1">
    <location>
        <position position="1"/>
    </location>
</feature>
<dbReference type="EMBL" id="UINC01049939">
    <property type="protein sequence ID" value="SVB62303.1"/>
    <property type="molecule type" value="Genomic_DNA"/>
</dbReference>